<evidence type="ECO:0000313" key="1">
    <source>
        <dbReference type="EMBL" id="MEJ7138994.1"/>
    </source>
</evidence>
<accession>A0ACC6P593</accession>
<evidence type="ECO:0000313" key="2">
    <source>
        <dbReference type="Proteomes" id="UP001364695"/>
    </source>
</evidence>
<proteinExistence type="predicted"/>
<comment type="caution">
    <text evidence="1">The sequence shown here is derived from an EMBL/GenBank/DDBJ whole genome shotgun (WGS) entry which is preliminary data.</text>
</comment>
<organism evidence="1 2">
    <name type="scientific">Amphibiibacter pelophylacis</name>
    <dbReference type="NCBI Taxonomy" id="1799477"/>
    <lineage>
        <taxon>Bacteria</taxon>
        <taxon>Pseudomonadati</taxon>
        <taxon>Pseudomonadota</taxon>
        <taxon>Betaproteobacteria</taxon>
        <taxon>Burkholderiales</taxon>
        <taxon>Sphaerotilaceae</taxon>
        <taxon>Amphibiibacter</taxon>
    </lineage>
</organism>
<protein>
    <submittedName>
        <fullName evidence="1">Uncharacterized protein</fullName>
    </submittedName>
</protein>
<sequence>MKRLATALLLVALAALVAAAGPVTTAPTPTPVHSASAPAAQPVRGTLATAPTPGQRRALGAGVLLGLALWTFAVWGWTRHWTLRPSDTD</sequence>
<gene>
    <name evidence="1" type="ORF">RV045_11225</name>
</gene>
<dbReference type="EMBL" id="JAWDIE010000018">
    <property type="protein sequence ID" value="MEJ7138994.1"/>
    <property type="molecule type" value="Genomic_DNA"/>
</dbReference>
<reference evidence="1" key="1">
    <citation type="submission" date="2023-10" db="EMBL/GenBank/DDBJ databases">
        <title>Amphibacter perezi, gen. nov., sp. nov. a novel taxa of the family Comamonadaceae, class Betaproteobacteria isolated from the skin microbiota of Pelophylax perezi from different populations.</title>
        <authorList>
            <person name="Costa S."/>
            <person name="Proenca D.N."/>
            <person name="Lopes I."/>
            <person name="Morais P.V."/>
        </authorList>
    </citation>
    <scope>NUCLEOTIDE SEQUENCE</scope>
    <source>
        <strain evidence="1">SL12-8</strain>
    </source>
</reference>
<name>A0ACC6P593_9BURK</name>
<keyword evidence="2" id="KW-1185">Reference proteome</keyword>
<dbReference type="Proteomes" id="UP001364695">
    <property type="component" value="Unassembled WGS sequence"/>
</dbReference>